<evidence type="ECO:0000313" key="1">
    <source>
        <dbReference type="EMBL" id="WZU63852.1"/>
    </source>
</evidence>
<accession>A0AAN0NHE3</accession>
<dbReference type="RefSeq" id="WP_342070227.1">
    <property type="nucleotide sequence ID" value="NZ_CP151762.1"/>
</dbReference>
<keyword evidence="2" id="KW-1185">Reference proteome</keyword>
<evidence type="ECO:0000313" key="2">
    <source>
        <dbReference type="Proteomes" id="UP001451782"/>
    </source>
</evidence>
<reference evidence="1 2" key="1">
    <citation type="submission" date="2024-04" db="EMBL/GenBank/DDBJ databases">
        <title>Phylogenomic analyses of a clade within the roseobacter group suggest taxonomic reassignments of species of the genera Aestuariivita, Citreicella, Loktanella, Nautella, Pelagibaca, Ruegeria, Thalassobius, Thiobacimonas and Tropicibacter, and the proposal o.</title>
        <authorList>
            <person name="Jeon C.O."/>
        </authorList>
    </citation>
    <scope>NUCLEOTIDE SEQUENCE [LARGE SCALE GENOMIC DNA]</scope>
    <source>
        <strain evidence="1 2">G8-12</strain>
    </source>
</reference>
<name>A0AAN0NHE3_9RHOB</name>
<dbReference type="Proteomes" id="UP001451782">
    <property type="component" value="Chromosome"/>
</dbReference>
<protein>
    <submittedName>
        <fullName evidence="1">Uncharacterized protein</fullName>
    </submittedName>
</protein>
<organism evidence="1 2">
    <name type="scientific">Yoonia algicola</name>
    <dbReference type="NCBI Taxonomy" id="3137368"/>
    <lineage>
        <taxon>Bacteria</taxon>
        <taxon>Pseudomonadati</taxon>
        <taxon>Pseudomonadota</taxon>
        <taxon>Alphaproteobacteria</taxon>
        <taxon>Rhodobacterales</taxon>
        <taxon>Paracoccaceae</taxon>
        <taxon>Yoonia</taxon>
    </lineage>
</organism>
<proteinExistence type="predicted"/>
<gene>
    <name evidence="1" type="ORF">AABB28_00540</name>
</gene>
<sequence>MTTYLITGVDRGLGASLVAAGILDITAKLTLAETGKLFRFSGEERDF</sequence>
<dbReference type="KEGG" id="yag:AABB28_00540"/>
<dbReference type="AlphaFoldDB" id="A0AAN0NHE3"/>
<dbReference type="EMBL" id="CP151762">
    <property type="protein sequence ID" value="WZU63852.1"/>
    <property type="molecule type" value="Genomic_DNA"/>
</dbReference>